<dbReference type="AlphaFoldDB" id="A0A7X0D6B9"/>
<keyword evidence="1" id="KW-0479">Metal-binding</keyword>
<dbReference type="GO" id="GO:0016020">
    <property type="term" value="C:membrane"/>
    <property type="evidence" value="ECO:0007669"/>
    <property type="project" value="TreeGrafter"/>
</dbReference>
<dbReference type="GO" id="GO:0005975">
    <property type="term" value="P:carbohydrate metabolic process"/>
    <property type="evidence" value="ECO:0007669"/>
    <property type="project" value="InterPro"/>
</dbReference>
<sequence length="291" mass="31531">MKHVSLLRPRILAFLPDHFSRPADPDVDPRPQRTTHRAHPRRLGTAAILASVALLLGGGTAVAAPAPAGPAPDAAVDCSAAGAKCIALTFDDGPAPRTPELLDILDRHGAESTFFMVGRQIERRPSTVRMVRDRGHEVGNHSANHRVLTELSEREIRAEISEVNDLVRREIGRSPTLMRPPYGETDATVAKVIRDLGMTQVIWNVDSEDWKGHDSATITRRTLADAKPGAIVLMHDTIDPTIEAVPTILRELKARGYTMVTVSDLLRSGQADLDRFEGGPTALPVESASAP</sequence>
<keyword evidence="3" id="KW-1133">Transmembrane helix</keyword>
<dbReference type="InterPro" id="IPR050248">
    <property type="entry name" value="Polysacc_deacetylase_ArnD"/>
</dbReference>
<keyword evidence="3" id="KW-0812">Transmembrane</keyword>
<dbReference type="GO" id="GO:0046872">
    <property type="term" value="F:metal ion binding"/>
    <property type="evidence" value="ECO:0007669"/>
    <property type="project" value="UniProtKB-KW"/>
</dbReference>
<feature type="domain" description="NodB homology" evidence="4">
    <location>
        <begin position="84"/>
        <end position="260"/>
    </location>
</feature>
<accession>A0A7X0D6B9</accession>
<dbReference type="Gene3D" id="3.20.20.370">
    <property type="entry name" value="Glycoside hydrolase/deacetylase"/>
    <property type="match status" value="1"/>
</dbReference>
<evidence type="ECO:0000256" key="2">
    <source>
        <dbReference type="ARBA" id="ARBA00022801"/>
    </source>
</evidence>
<dbReference type="SUPFAM" id="SSF88713">
    <property type="entry name" value="Glycoside hydrolase/deacetylase"/>
    <property type="match status" value="1"/>
</dbReference>
<dbReference type="Pfam" id="PF01522">
    <property type="entry name" value="Polysacc_deac_1"/>
    <property type="match status" value="1"/>
</dbReference>
<protein>
    <submittedName>
        <fullName evidence="5">Peptidoglycan/xylan/chitin deacetylase (PgdA/CDA1 family)</fullName>
    </submittedName>
</protein>
<dbReference type="PANTHER" id="PTHR10587">
    <property type="entry name" value="GLYCOSYL TRANSFERASE-RELATED"/>
    <property type="match status" value="1"/>
</dbReference>
<evidence type="ECO:0000256" key="1">
    <source>
        <dbReference type="ARBA" id="ARBA00022723"/>
    </source>
</evidence>
<feature type="transmembrane region" description="Helical" evidence="3">
    <location>
        <begin position="43"/>
        <end position="64"/>
    </location>
</feature>
<dbReference type="InterPro" id="IPR011330">
    <property type="entry name" value="Glyco_hydro/deAcase_b/a-brl"/>
</dbReference>
<dbReference type="Proteomes" id="UP000546642">
    <property type="component" value="Unassembled WGS sequence"/>
</dbReference>
<gene>
    <name evidence="5" type="ORF">HNR23_003417</name>
</gene>
<evidence type="ECO:0000259" key="4">
    <source>
        <dbReference type="PROSITE" id="PS51677"/>
    </source>
</evidence>
<dbReference type="EMBL" id="JACHDS010000001">
    <property type="protein sequence ID" value="MBB6173357.1"/>
    <property type="molecule type" value="Genomic_DNA"/>
</dbReference>
<comment type="caution">
    <text evidence="5">The sequence shown here is derived from an EMBL/GenBank/DDBJ whole genome shotgun (WGS) entry which is preliminary data.</text>
</comment>
<name>A0A7X0D6B9_9ACTN</name>
<evidence type="ECO:0000313" key="6">
    <source>
        <dbReference type="Proteomes" id="UP000546642"/>
    </source>
</evidence>
<dbReference type="RefSeq" id="WP_184076684.1">
    <property type="nucleotide sequence ID" value="NZ_JACHDS010000001.1"/>
</dbReference>
<dbReference type="GO" id="GO:0016810">
    <property type="term" value="F:hydrolase activity, acting on carbon-nitrogen (but not peptide) bonds"/>
    <property type="evidence" value="ECO:0007669"/>
    <property type="project" value="InterPro"/>
</dbReference>
<keyword evidence="6" id="KW-1185">Reference proteome</keyword>
<dbReference type="PANTHER" id="PTHR10587:SF133">
    <property type="entry name" value="CHITIN DEACETYLASE 1-RELATED"/>
    <property type="match status" value="1"/>
</dbReference>
<evidence type="ECO:0000256" key="3">
    <source>
        <dbReference type="SAM" id="Phobius"/>
    </source>
</evidence>
<dbReference type="CDD" id="cd10917">
    <property type="entry name" value="CE4_NodB_like_6s_7s"/>
    <property type="match status" value="1"/>
</dbReference>
<dbReference type="InterPro" id="IPR002509">
    <property type="entry name" value="NODB_dom"/>
</dbReference>
<organism evidence="5 6">
    <name type="scientific">Nocardiopsis mwathae</name>
    <dbReference type="NCBI Taxonomy" id="1472723"/>
    <lineage>
        <taxon>Bacteria</taxon>
        <taxon>Bacillati</taxon>
        <taxon>Actinomycetota</taxon>
        <taxon>Actinomycetes</taxon>
        <taxon>Streptosporangiales</taxon>
        <taxon>Nocardiopsidaceae</taxon>
        <taxon>Nocardiopsis</taxon>
    </lineage>
</organism>
<proteinExistence type="predicted"/>
<evidence type="ECO:0000313" key="5">
    <source>
        <dbReference type="EMBL" id="MBB6173357.1"/>
    </source>
</evidence>
<dbReference type="PROSITE" id="PS51677">
    <property type="entry name" value="NODB"/>
    <property type="match status" value="1"/>
</dbReference>
<reference evidence="5 6" key="1">
    <citation type="submission" date="2020-08" db="EMBL/GenBank/DDBJ databases">
        <title>Sequencing the genomes of 1000 actinobacteria strains.</title>
        <authorList>
            <person name="Klenk H.-P."/>
        </authorList>
    </citation>
    <scope>NUCLEOTIDE SEQUENCE [LARGE SCALE GENOMIC DNA]</scope>
    <source>
        <strain evidence="5 6">DSM 46659</strain>
    </source>
</reference>
<keyword evidence="2" id="KW-0378">Hydrolase</keyword>
<keyword evidence="3" id="KW-0472">Membrane</keyword>